<dbReference type="EMBL" id="HBGH01011856">
    <property type="protein sequence ID" value="CAD9234498.1"/>
    <property type="molecule type" value="Transcribed_RNA"/>
</dbReference>
<feature type="region of interest" description="Disordered" evidence="6">
    <location>
        <begin position="240"/>
        <end position="339"/>
    </location>
</feature>
<evidence type="ECO:0000256" key="1">
    <source>
        <dbReference type="ARBA" id="ARBA00022527"/>
    </source>
</evidence>
<evidence type="ECO:0000256" key="5">
    <source>
        <dbReference type="ARBA" id="ARBA00022840"/>
    </source>
</evidence>
<evidence type="ECO:0000256" key="3">
    <source>
        <dbReference type="ARBA" id="ARBA00022741"/>
    </source>
</evidence>
<feature type="region of interest" description="Disordered" evidence="6">
    <location>
        <begin position="129"/>
        <end position="164"/>
    </location>
</feature>
<dbReference type="InterPro" id="IPR011009">
    <property type="entry name" value="Kinase-like_dom_sf"/>
</dbReference>
<keyword evidence="2" id="KW-0808">Transferase</keyword>
<evidence type="ECO:0000256" key="2">
    <source>
        <dbReference type="ARBA" id="ARBA00022679"/>
    </source>
</evidence>
<keyword evidence="4" id="KW-0418">Kinase</keyword>
<evidence type="ECO:0000259" key="7">
    <source>
        <dbReference type="PROSITE" id="PS50011"/>
    </source>
</evidence>
<feature type="compositionally biased region" description="Polar residues" evidence="6">
    <location>
        <begin position="314"/>
        <end position="339"/>
    </location>
</feature>
<feature type="region of interest" description="Disordered" evidence="6">
    <location>
        <begin position="444"/>
        <end position="519"/>
    </location>
</feature>
<dbReference type="Pfam" id="PF00069">
    <property type="entry name" value="Pkinase"/>
    <property type="match status" value="1"/>
</dbReference>
<dbReference type="GO" id="GO:0005524">
    <property type="term" value="F:ATP binding"/>
    <property type="evidence" value="ECO:0007669"/>
    <property type="project" value="UniProtKB-KW"/>
</dbReference>
<keyword evidence="3" id="KW-0547">Nucleotide-binding</keyword>
<evidence type="ECO:0000256" key="4">
    <source>
        <dbReference type="ARBA" id="ARBA00022777"/>
    </source>
</evidence>
<organism evidence="8">
    <name type="scientific">Compsopogon caeruleus</name>
    <dbReference type="NCBI Taxonomy" id="31354"/>
    <lineage>
        <taxon>Eukaryota</taxon>
        <taxon>Rhodophyta</taxon>
        <taxon>Compsopogonophyceae</taxon>
        <taxon>Compsopogonales</taxon>
        <taxon>Compsopogonaceae</taxon>
        <taxon>Compsopogon</taxon>
    </lineage>
</organism>
<feature type="compositionally biased region" description="Polar residues" evidence="6">
    <location>
        <begin position="294"/>
        <end position="305"/>
    </location>
</feature>
<dbReference type="SUPFAM" id="SSF56112">
    <property type="entry name" value="Protein kinase-like (PK-like)"/>
    <property type="match status" value="1"/>
</dbReference>
<dbReference type="PROSITE" id="PS50011">
    <property type="entry name" value="PROTEIN_KINASE_DOM"/>
    <property type="match status" value="1"/>
</dbReference>
<dbReference type="InterPro" id="IPR000719">
    <property type="entry name" value="Prot_kinase_dom"/>
</dbReference>
<evidence type="ECO:0000256" key="6">
    <source>
        <dbReference type="SAM" id="MobiDB-lite"/>
    </source>
</evidence>
<dbReference type="GO" id="GO:0004674">
    <property type="term" value="F:protein serine/threonine kinase activity"/>
    <property type="evidence" value="ECO:0007669"/>
    <property type="project" value="UniProtKB-KW"/>
</dbReference>
<dbReference type="AlphaFoldDB" id="A0A7S1XFE0"/>
<evidence type="ECO:0000313" key="8">
    <source>
        <dbReference type="EMBL" id="CAD9234498.1"/>
    </source>
</evidence>
<reference evidence="8" key="1">
    <citation type="submission" date="2021-01" db="EMBL/GenBank/DDBJ databases">
        <authorList>
            <person name="Corre E."/>
            <person name="Pelletier E."/>
            <person name="Niang G."/>
            <person name="Scheremetjew M."/>
            <person name="Finn R."/>
            <person name="Kale V."/>
            <person name="Holt S."/>
            <person name="Cochrane G."/>
            <person name="Meng A."/>
            <person name="Brown T."/>
            <person name="Cohen L."/>
        </authorList>
    </citation>
    <scope>NUCLEOTIDE SEQUENCE</scope>
    <source>
        <strain evidence="8">SAG 36.94</strain>
    </source>
</reference>
<dbReference type="InterPro" id="IPR050205">
    <property type="entry name" value="CDPK_Ser/Thr_kinases"/>
</dbReference>
<protein>
    <recommendedName>
        <fullName evidence="7">Protein kinase domain-containing protein</fullName>
    </recommendedName>
</protein>
<feature type="compositionally biased region" description="Polar residues" evidence="6">
    <location>
        <begin position="444"/>
        <end position="455"/>
    </location>
</feature>
<dbReference type="PANTHER" id="PTHR24349">
    <property type="entry name" value="SERINE/THREONINE-PROTEIN KINASE"/>
    <property type="match status" value="1"/>
</dbReference>
<feature type="compositionally biased region" description="Low complexity" evidence="6">
    <location>
        <begin position="502"/>
        <end position="519"/>
    </location>
</feature>
<feature type="domain" description="Protein kinase" evidence="7">
    <location>
        <begin position="1"/>
        <end position="69"/>
    </location>
</feature>
<feature type="compositionally biased region" description="Basic and acidic residues" evidence="6">
    <location>
        <begin position="253"/>
        <end position="270"/>
    </location>
</feature>
<name>A0A7S1XFE0_9RHOD</name>
<keyword evidence="1" id="KW-0723">Serine/threonine-protein kinase</keyword>
<accession>A0A7S1XFE0</accession>
<dbReference type="Gene3D" id="1.10.510.10">
    <property type="entry name" value="Transferase(Phosphotransferase) domain 1"/>
    <property type="match status" value="1"/>
</dbReference>
<keyword evidence="5" id="KW-0067">ATP-binding</keyword>
<gene>
    <name evidence="8" type="ORF">CCAE0312_LOCUS6587</name>
</gene>
<sequence>MYIILCGYPPFFYDETGQLFRAICSGKFSFPDSEWSQVSQSAKDLISKMLVVDPAGRTSAEAALRHQWFRTSQSKENLSNQHLANLNARRKIRGGILAVQAGVELLRLLKAREESQAQSQVRFNVRHPLQLDTPETISAGPSMDGTGNNTTSGNSSEKDGFPSRRRKRSLLFGDRGDALQRFGSTVQDLVEESTRVEAPSIPSLEQVAPDNLKDAKGHDPDVFRRKVGLLLEAVRRFQEGVGDRNSDSPFSDNPERCKKLFPQEKMDSGKPSRGWGSLKQSLAIGPLSGARGESLQQTQPASGTRTVGDAVSEVSPSIDPSQSSIGRQMGNQLDQLSSTTPPRLISLLSHESPSSDTDTTHARLISLKKFSATVGSRNSEGASLNDDHSKVSTPVHVNVQDLESDAHPANTGSTVTEASGALNISPGAWPGSQRIAKPMVLSKNNDVPKSITTASEVEKPIGPSQVQREHPKPEADISSPHGTLNSPPLVKNQETKEKPMKKPSLIPLPLSSNSLRINY</sequence>
<feature type="compositionally biased region" description="Low complexity" evidence="6">
    <location>
        <begin position="145"/>
        <end position="155"/>
    </location>
</feature>
<proteinExistence type="predicted"/>